<keyword evidence="3" id="KW-1003">Cell membrane</keyword>
<keyword evidence="7 9" id="KW-1133">Transmembrane helix</keyword>
<dbReference type="InterPro" id="IPR027417">
    <property type="entry name" value="P-loop_NTPase"/>
</dbReference>
<protein>
    <submittedName>
        <fullName evidence="12">ABC transporter ATP-binding protein</fullName>
    </submittedName>
</protein>
<proteinExistence type="predicted"/>
<keyword evidence="8 9" id="KW-0472">Membrane</keyword>
<keyword evidence="4 9" id="KW-0812">Transmembrane</keyword>
<dbReference type="Gene3D" id="1.20.1560.10">
    <property type="entry name" value="ABC transporter type 1, transmembrane domain"/>
    <property type="match status" value="1"/>
</dbReference>
<keyword evidence="5" id="KW-0547">Nucleotide-binding</keyword>
<evidence type="ECO:0000259" key="10">
    <source>
        <dbReference type="PROSITE" id="PS50893"/>
    </source>
</evidence>
<dbReference type="PANTHER" id="PTHR43394:SF1">
    <property type="entry name" value="ATP-BINDING CASSETTE SUB-FAMILY B MEMBER 10, MITOCHONDRIAL"/>
    <property type="match status" value="1"/>
</dbReference>
<sequence>MERSKMNINKTDREKLKWFFKKYIYIGKTHLILIIGLIFIGSLVANISPYLYGKILDSITLGDMDFLIKLIIIYFFIIIFTNLLSMLEGYVGKVVNFRLSKNAQIELFDKIIRMRTLAYNKYEVGELISRLNGDTDSIVSFGINLITNTLHIVINMIVSLYFVIVISIRLSSVAIFYIPMTFLVTYFARKYFKELTEQRKKFSDKYFSFQNEMFSNNTGIKSFQLENKINDKYKSFIENEFNLLKRSIHLGNIIQLANSLIITISSLYIIYLSALLINDGILTIGLMVSFNTYINKLFSSISQVFSINISLQEVMVSLNRIIEVMSEESEDSNELIFEKYNDPTLKCVDMIFSYGDEKENVLRDMTINIDKFGLYSIVGSNGCGKSTFAKLLIKLYDIRSGNIFINGLDYFEFSYNFIRSNITYVQKEEFFFNDTIINNIRLASEFLKEEDIEMMCKKVGVDEFIKTLPEGYRTIIGEGGYTLSSGQKQKLSIARALLRDTPIYIFDEVTANLDGKAEKDIMRIMKEYSKSSIILFISHKISSIMDSHKIFVFDDGRVMDSGSHDYLIKNNQMYNELFKNREISIQLKGVEKIGG</sequence>
<dbReference type="InterPro" id="IPR039421">
    <property type="entry name" value="Type_1_exporter"/>
</dbReference>
<dbReference type="GO" id="GO:0005886">
    <property type="term" value="C:plasma membrane"/>
    <property type="evidence" value="ECO:0007669"/>
    <property type="project" value="UniProtKB-SubCell"/>
</dbReference>
<dbReference type="SUPFAM" id="SSF90123">
    <property type="entry name" value="ABC transporter transmembrane region"/>
    <property type="match status" value="1"/>
</dbReference>
<evidence type="ECO:0000256" key="5">
    <source>
        <dbReference type="ARBA" id="ARBA00022741"/>
    </source>
</evidence>
<evidence type="ECO:0000259" key="11">
    <source>
        <dbReference type="PROSITE" id="PS50929"/>
    </source>
</evidence>
<feature type="transmembrane region" description="Helical" evidence="9">
    <location>
        <begin position="253"/>
        <end position="274"/>
    </location>
</feature>
<evidence type="ECO:0000256" key="9">
    <source>
        <dbReference type="SAM" id="Phobius"/>
    </source>
</evidence>
<dbReference type="PANTHER" id="PTHR43394">
    <property type="entry name" value="ATP-DEPENDENT PERMEASE MDL1, MITOCHONDRIAL"/>
    <property type="match status" value="1"/>
</dbReference>
<keyword evidence="2" id="KW-0813">Transport</keyword>
<dbReference type="InterPro" id="IPR017871">
    <property type="entry name" value="ABC_transporter-like_CS"/>
</dbReference>
<comment type="caution">
    <text evidence="12">The sequence shown here is derived from an EMBL/GenBank/DDBJ whole genome shotgun (WGS) entry which is preliminary data.</text>
</comment>
<gene>
    <name evidence="12" type="ORF">FYJ83_02305</name>
</gene>
<dbReference type="Proteomes" id="UP000469523">
    <property type="component" value="Unassembled WGS sequence"/>
</dbReference>
<dbReference type="EMBL" id="VUNQ01000003">
    <property type="protein sequence ID" value="MSU00296.1"/>
    <property type="molecule type" value="Genomic_DNA"/>
</dbReference>
<name>A0A6N7XEX0_9FIRM</name>
<keyword evidence="13" id="KW-1185">Reference proteome</keyword>
<dbReference type="Pfam" id="PF00005">
    <property type="entry name" value="ABC_tran"/>
    <property type="match status" value="1"/>
</dbReference>
<dbReference type="PROSITE" id="PS00211">
    <property type="entry name" value="ABC_TRANSPORTER_1"/>
    <property type="match status" value="1"/>
</dbReference>
<dbReference type="AlphaFoldDB" id="A0A6N7XEX0"/>
<dbReference type="PROSITE" id="PS50929">
    <property type="entry name" value="ABC_TM1F"/>
    <property type="match status" value="1"/>
</dbReference>
<dbReference type="PROSITE" id="PS50893">
    <property type="entry name" value="ABC_TRANSPORTER_2"/>
    <property type="match status" value="1"/>
</dbReference>
<accession>A0A6N7XEX0</accession>
<evidence type="ECO:0000256" key="8">
    <source>
        <dbReference type="ARBA" id="ARBA00023136"/>
    </source>
</evidence>
<evidence type="ECO:0000256" key="1">
    <source>
        <dbReference type="ARBA" id="ARBA00004651"/>
    </source>
</evidence>
<dbReference type="InterPro" id="IPR003593">
    <property type="entry name" value="AAA+_ATPase"/>
</dbReference>
<dbReference type="InterPro" id="IPR003439">
    <property type="entry name" value="ABC_transporter-like_ATP-bd"/>
</dbReference>
<evidence type="ECO:0000313" key="12">
    <source>
        <dbReference type="EMBL" id="MSU00296.1"/>
    </source>
</evidence>
<organism evidence="12 13">
    <name type="scientific">Tissierella pigra</name>
    <dbReference type="NCBI Taxonomy" id="2607614"/>
    <lineage>
        <taxon>Bacteria</taxon>
        <taxon>Bacillati</taxon>
        <taxon>Bacillota</taxon>
        <taxon>Tissierellia</taxon>
        <taxon>Tissierellales</taxon>
        <taxon>Tissierellaceae</taxon>
        <taxon>Tissierella</taxon>
    </lineage>
</organism>
<dbReference type="Gene3D" id="3.40.50.300">
    <property type="entry name" value="P-loop containing nucleotide triphosphate hydrolases"/>
    <property type="match status" value="1"/>
</dbReference>
<keyword evidence="6 12" id="KW-0067">ATP-binding</keyword>
<feature type="transmembrane region" description="Helical" evidence="9">
    <location>
        <begin position="71"/>
        <end position="91"/>
    </location>
</feature>
<dbReference type="InterPro" id="IPR011527">
    <property type="entry name" value="ABC1_TM_dom"/>
</dbReference>
<dbReference type="FunFam" id="3.40.50.300:FF:000854">
    <property type="entry name" value="Multidrug ABC transporter ATP-binding protein"/>
    <property type="match status" value="1"/>
</dbReference>
<evidence type="ECO:0000256" key="7">
    <source>
        <dbReference type="ARBA" id="ARBA00022989"/>
    </source>
</evidence>
<dbReference type="SMART" id="SM00382">
    <property type="entry name" value="AAA"/>
    <property type="match status" value="1"/>
</dbReference>
<evidence type="ECO:0000256" key="3">
    <source>
        <dbReference type="ARBA" id="ARBA00022475"/>
    </source>
</evidence>
<dbReference type="CDD" id="cd07346">
    <property type="entry name" value="ABC_6TM_exporters"/>
    <property type="match status" value="1"/>
</dbReference>
<feature type="domain" description="ABC transmembrane type-1" evidence="11">
    <location>
        <begin position="32"/>
        <end position="313"/>
    </location>
</feature>
<evidence type="ECO:0000256" key="2">
    <source>
        <dbReference type="ARBA" id="ARBA00022448"/>
    </source>
</evidence>
<dbReference type="GO" id="GO:0016887">
    <property type="term" value="F:ATP hydrolysis activity"/>
    <property type="evidence" value="ECO:0007669"/>
    <property type="project" value="InterPro"/>
</dbReference>
<comment type="subcellular location">
    <subcellularLocation>
        <location evidence="1">Cell membrane</location>
        <topology evidence="1">Multi-pass membrane protein</topology>
    </subcellularLocation>
</comment>
<dbReference type="GO" id="GO:0015421">
    <property type="term" value="F:ABC-type oligopeptide transporter activity"/>
    <property type="evidence" value="ECO:0007669"/>
    <property type="project" value="TreeGrafter"/>
</dbReference>
<evidence type="ECO:0000313" key="13">
    <source>
        <dbReference type="Proteomes" id="UP000469523"/>
    </source>
</evidence>
<evidence type="ECO:0000256" key="4">
    <source>
        <dbReference type="ARBA" id="ARBA00022692"/>
    </source>
</evidence>
<reference evidence="12 13" key="1">
    <citation type="submission" date="2019-09" db="EMBL/GenBank/DDBJ databases">
        <title>In-depth cultivation of the pig gut microbiome towards novel bacterial diversity and tailored functional studies.</title>
        <authorList>
            <person name="Wylensek D."/>
            <person name="Hitch T.C.A."/>
            <person name="Clavel T."/>
        </authorList>
    </citation>
    <scope>NUCLEOTIDE SEQUENCE [LARGE SCALE GENOMIC DNA]</scope>
    <source>
        <strain evidence="12 13">WCA3-693-APC-4?</strain>
    </source>
</reference>
<feature type="domain" description="ABC transporter" evidence="10">
    <location>
        <begin position="345"/>
        <end position="580"/>
    </location>
</feature>
<evidence type="ECO:0000256" key="6">
    <source>
        <dbReference type="ARBA" id="ARBA00022840"/>
    </source>
</evidence>
<dbReference type="GO" id="GO:0005524">
    <property type="term" value="F:ATP binding"/>
    <property type="evidence" value="ECO:0007669"/>
    <property type="project" value="UniProtKB-KW"/>
</dbReference>
<dbReference type="SUPFAM" id="SSF52540">
    <property type="entry name" value="P-loop containing nucleoside triphosphate hydrolases"/>
    <property type="match status" value="1"/>
</dbReference>
<feature type="transmembrane region" description="Helical" evidence="9">
    <location>
        <begin position="31"/>
        <end position="51"/>
    </location>
</feature>
<dbReference type="InterPro" id="IPR036640">
    <property type="entry name" value="ABC1_TM_sf"/>
</dbReference>
<feature type="transmembrane region" description="Helical" evidence="9">
    <location>
        <begin position="174"/>
        <end position="192"/>
    </location>
</feature>
<dbReference type="Pfam" id="PF00664">
    <property type="entry name" value="ABC_membrane"/>
    <property type="match status" value="1"/>
</dbReference>